<evidence type="ECO:0000313" key="2">
    <source>
        <dbReference type="Proteomes" id="UP000004210"/>
    </source>
</evidence>
<keyword evidence="2" id="KW-1185">Reference proteome</keyword>
<dbReference type="EMBL" id="AJXU01000051">
    <property type="protein sequence ID" value="EIL88547.1"/>
    <property type="molecule type" value="Genomic_DNA"/>
</dbReference>
<comment type="caution">
    <text evidence="1">The sequence shown here is derived from an EMBL/GenBank/DDBJ whole genome shotgun (WGS) entry which is preliminary data.</text>
</comment>
<dbReference type="Proteomes" id="UP000004210">
    <property type="component" value="Unassembled WGS sequence"/>
</dbReference>
<organism evidence="1 2">
    <name type="scientific">Rhodanobacter fulvus Jip2</name>
    <dbReference type="NCBI Taxonomy" id="1163408"/>
    <lineage>
        <taxon>Bacteria</taxon>
        <taxon>Pseudomonadati</taxon>
        <taxon>Pseudomonadota</taxon>
        <taxon>Gammaproteobacteria</taxon>
        <taxon>Lysobacterales</taxon>
        <taxon>Rhodanobacteraceae</taxon>
        <taxon>Rhodanobacter</taxon>
    </lineage>
</organism>
<accession>I4VMV6</accession>
<evidence type="ECO:0000313" key="1">
    <source>
        <dbReference type="EMBL" id="EIL88547.1"/>
    </source>
</evidence>
<dbReference type="AlphaFoldDB" id="I4VMV6"/>
<gene>
    <name evidence="1" type="ORF">UU9_12388</name>
</gene>
<dbReference type="STRING" id="1163408.UU9_12388"/>
<reference evidence="1 2" key="1">
    <citation type="journal article" date="2012" name="J. Bacteriol.">
        <title>Genome sequences for six rhodanobacter strains, isolated from soils and the terrestrial subsurface, with variable denitrification capabilities.</title>
        <authorList>
            <person name="Kostka J.E."/>
            <person name="Green S.J."/>
            <person name="Rishishwar L."/>
            <person name="Prakash O."/>
            <person name="Katz L.S."/>
            <person name="Marino-Ramirez L."/>
            <person name="Jordan I.K."/>
            <person name="Munk C."/>
            <person name="Ivanova N."/>
            <person name="Mikhailova N."/>
            <person name="Watson D.B."/>
            <person name="Brown S.D."/>
            <person name="Palumbo A.V."/>
            <person name="Brooks S.C."/>
        </authorList>
    </citation>
    <scope>NUCLEOTIDE SEQUENCE [LARGE SCALE GENOMIC DNA]</scope>
    <source>
        <strain evidence="2">Jip2T</strain>
    </source>
</reference>
<name>I4VMV6_9GAMM</name>
<sequence length="66" mass="7474">MTDEPLIWTTKGNLPVAALQYSHAWEETTEYLKFSETYTLDGEVVKQSAHVYVKQGIPVQPDQGSF</sequence>
<dbReference type="PATRIC" id="fig|1163408.3.peg.2526"/>
<proteinExistence type="predicted"/>
<dbReference type="RefSeq" id="WP_007082107.1">
    <property type="nucleotide sequence ID" value="NZ_AJXU01000051.1"/>
</dbReference>
<protein>
    <submittedName>
        <fullName evidence="1">Uncharacterized protein</fullName>
    </submittedName>
</protein>